<reference evidence="5" key="4">
    <citation type="submission" date="2023-01" db="EMBL/GenBank/DDBJ databases">
        <title>Draft genome sequence of Methylobacterium brachythecii strain NBRC 107710.</title>
        <authorList>
            <person name="Sun Q."/>
            <person name="Mori K."/>
        </authorList>
    </citation>
    <scope>NUCLEOTIDE SEQUENCE</scope>
    <source>
        <strain evidence="5">NBRC 107710</strain>
    </source>
</reference>
<dbReference type="EMBL" id="BSPG01000064">
    <property type="protein sequence ID" value="GLS46958.1"/>
    <property type="molecule type" value="Genomic_DNA"/>
</dbReference>
<feature type="domain" description="HTH crp-type" evidence="4">
    <location>
        <begin position="150"/>
        <end position="224"/>
    </location>
</feature>
<sequence>MSDRDHLSKLTRRLQTNTELSQVEIDRLESLPMQIRTLARFQDVVQEGDHPTQSCVVLRGWLFRYRILESGRRQILSFHVAGEMPDLHSIYLEVMDHSLAALTPCDVALVPHRPLQEFVADHPRIGAVLWRDTLIDAGIFREWMVGIGRRSAFERLAHLICEMYLRLAHVGLAQDHSLEWPVTRTDLGDATGMTSVHVTRMLGELRRARLVALQGSTLTILDWGRLVAAAGFDPGYLHLRPSS</sequence>
<evidence type="ECO:0000313" key="5">
    <source>
        <dbReference type="EMBL" id="GLS46958.1"/>
    </source>
</evidence>
<name>A0A7W6F9K5_9HYPH</name>
<comment type="caution">
    <text evidence="6">The sequence shown here is derived from an EMBL/GenBank/DDBJ whole genome shotgun (WGS) entry which is preliminary data.</text>
</comment>
<reference evidence="5" key="1">
    <citation type="journal article" date="2014" name="Int. J. Syst. Evol. Microbiol.">
        <title>Complete genome of a new Firmicutes species belonging to the dominant human colonic microbiota ('Ruminococcus bicirculans') reveals two chromosomes and a selective capacity to utilize plant glucans.</title>
        <authorList>
            <consortium name="NISC Comparative Sequencing Program"/>
            <person name="Wegmann U."/>
            <person name="Louis P."/>
            <person name="Goesmann A."/>
            <person name="Henrissat B."/>
            <person name="Duncan S.H."/>
            <person name="Flint H.J."/>
        </authorList>
    </citation>
    <scope>NUCLEOTIDE SEQUENCE</scope>
    <source>
        <strain evidence="5">NBRC 107710</strain>
    </source>
</reference>
<dbReference type="InterPro" id="IPR036388">
    <property type="entry name" value="WH-like_DNA-bd_sf"/>
</dbReference>
<dbReference type="RefSeq" id="WP_183513694.1">
    <property type="nucleotide sequence ID" value="NZ_BSPG01000064.1"/>
</dbReference>
<keyword evidence="2" id="KW-0238">DNA-binding</keyword>
<dbReference type="InterPro" id="IPR036390">
    <property type="entry name" value="WH_DNA-bd_sf"/>
</dbReference>
<reference evidence="6 7" key="3">
    <citation type="submission" date="2020-08" db="EMBL/GenBank/DDBJ databases">
        <title>Genomic Encyclopedia of Type Strains, Phase IV (KMG-IV): sequencing the most valuable type-strain genomes for metagenomic binning, comparative biology and taxonomic classification.</title>
        <authorList>
            <person name="Goeker M."/>
        </authorList>
    </citation>
    <scope>NUCLEOTIDE SEQUENCE [LARGE SCALE GENOMIC DNA]</scope>
    <source>
        <strain evidence="6 7">DSM 24105</strain>
    </source>
</reference>
<dbReference type="InterPro" id="IPR000595">
    <property type="entry name" value="cNMP-bd_dom"/>
</dbReference>
<keyword evidence="3" id="KW-0804">Transcription</keyword>
<dbReference type="InterPro" id="IPR018490">
    <property type="entry name" value="cNMP-bd_dom_sf"/>
</dbReference>
<dbReference type="SUPFAM" id="SSF51206">
    <property type="entry name" value="cAMP-binding domain-like"/>
    <property type="match status" value="1"/>
</dbReference>
<dbReference type="InterPro" id="IPR014710">
    <property type="entry name" value="RmlC-like_jellyroll"/>
</dbReference>
<evidence type="ECO:0000313" key="8">
    <source>
        <dbReference type="Proteomes" id="UP001156881"/>
    </source>
</evidence>
<evidence type="ECO:0000313" key="6">
    <source>
        <dbReference type="EMBL" id="MBB3905615.1"/>
    </source>
</evidence>
<dbReference type="SUPFAM" id="SSF46785">
    <property type="entry name" value="Winged helix' DNA-binding domain"/>
    <property type="match status" value="1"/>
</dbReference>
<dbReference type="Gene3D" id="1.10.10.10">
    <property type="entry name" value="Winged helix-like DNA-binding domain superfamily/Winged helix DNA-binding domain"/>
    <property type="match status" value="1"/>
</dbReference>
<protein>
    <submittedName>
        <fullName evidence="6">CRP-like cAMP-binding protein</fullName>
    </submittedName>
    <submittedName>
        <fullName evidence="5">Transcriptional regulator</fullName>
    </submittedName>
</protein>
<dbReference type="PROSITE" id="PS51063">
    <property type="entry name" value="HTH_CRP_2"/>
    <property type="match status" value="1"/>
</dbReference>
<dbReference type="AlphaFoldDB" id="A0A7W6F9K5"/>
<proteinExistence type="predicted"/>
<dbReference type="Gene3D" id="2.60.120.10">
    <property type="entry name" value="Jelly Rolls"/>
    <property type="match status" value="1"/>
</dbReference>
<keyword evidence="8" id="KW-1185">Reference proteome</keyword>
<evidence type="ECO:0000256" key="1">
    <source>
        <dbReference type="ARBA" id="ARBA00023015"/>
    </source>
</evidence>
<dbReference type="SMART" id="SM00419">
    <property type="entry name" value="HTH_CRP"/>
    <property type="match status" value="1"/>
</dbReference>
<evidence type="ECO:0000256" key="3">
    <source>
        <dbReference type="ARBA" id="ARBA00023163"/>
    </source>
</evidence>
<organism evidence="6 7">
    <name type="scientific">Methylobacterium brachythecii</name>
    <dbReference type="NCBI Taxonomy" id="1176177"/>
    <lineage>
        <taxon>Bacteria</taxon>
        <taxon>Pseudomonadati</taxon>
        <taxon>Pseudomonadota</taxon>
        <taxon>Alphaproteobacteria</taxon>
        <taxon>Hyphomicrobiales</taxon>
        <taxon>Methylobacteriaceae</taxon>
        <taxon>Methylobacterium</taxon>
    </lineage>
</organism>
<dbReference type="Proteomes" id="UP000517759">
    <property type="component" value="Unassembled WGS sequence"/>
</dbReference>
<accession>A0A7W6F9K5</accession>
<dbReference type="Proteomes" id="UP001156881">
    <property type="component" value="Unassembled WGS sequence"/>
</dbReference>
<gene>
    <name evidence="5" type="ORF">GCM10007884_49580</name>
    <name evidence="6" type="ORF">GGR33_005156</name>
</gene>
<dbReference type="InterPro" id="IPR012318">
    <property type="entry name" value="HTH_CRP"/>
</dbReference>
<dbReference type="CDD" id="cd00038">
    <property type="entry name" value="CAP_ED"/>
    <property type="match status" value="1"/>
</dbReference>
<dbReference type="GO" id="GO:0003677">
    <property type="term" value="F:DNA binding"/>
    <property type="evidence" value="ECO:0007669"/>
    <property type="project" value="UniProtKB-KW"/>
</dbReference>
<evidence type="ECO:0000313" key="7">
    <source>
        <dbReference type="Proteomes" id="UP000517759"/>
    </source>
</evidence>
<dbReference type="EMBL" id="JACIDN010000015">
    <property type="protein sequence ID" value="MBB3905615.1"/>
    <property type="molecule type" value="Genomic_DNA"/>
</dbReference>
<dbReference type="Pfam" id="PF00027">
    <property type="entry name" value="cNMP_binding"/>
    <property type="match status" value="1"/>
</dbReference>
<dbReference type="GO" id="GO:0006355">
    <property type="term" value="P:regulation of DNA-templated transcription"/>
    <property type="evidence" value="ECO:0007669"/>
    <property type="project" value="InterPro"/>
</dbReference>
<reference evidence="8" key="2">
    <citation type="journal article" date="2019" name="Int. J. Syst. Evol. Microbiol.">
        <title>The Global Catalogue of Microorganisms (GCM) 10K type strain sequencing project: providing services to taxonomists for standard genome sequencing and annotation.</title>
        <authorList>
            <consortium name="The Broad Institute Genomics Platform"/>
            <consortium name="The Broad Institute Genome Sequencing Center for Infectious Disease"/>
            <person name="Wu L."/>
            <person name="Ma J."/>
        </authorList>
    </citation>
    <scope>NUCLEOTIDE SEQUENCE [LARGE SCALE GENOMIC DNA]</scope>
    <source>
        <strain evidence="8">NBRC 107710</strain>
    </source>
</reference>
<keyword evidence="1" id="KW-0805">Transcription regulation</keyword>
<evidence type="ECO:0000256" key="2">
    <source>
        <dbReference type="ARBA" id="ARBA00023125"/>
    </source>
</evidence>
<evidence type="ECO:0000259" key="4">
    <source>
        <dbReference type="PROSITE" id="PS51063"/>
    </source>
</evidence>
<dbReference type="Pfam" id="PF13545">
    <property type="entry name" value="HTH_Crp_2"/>
    <property type="match status" value="1"/>
</dbReference>